<gene>
    <name evidence="1" type="primary">cse1</name>
    <name evidence="1" type="ORF">Hgul01_04991</name>
</gene>
<evidence type="ECO:0000313" key="1">
    <source>
        <dbReference type="EMBL" id="GAA5531166.1"/>
    </source>
</evidence>
<keyword evidence="2" id="KW-1185">Reference proteome</keyword>
<dbReference type="RefSeq" id="WP_345724744.1">
    <property type="nucleotide sequence ID" value="NZ_BAABRU010000034.1"/>
</dbReference>
<dbReference type="InterPro" id="IPR013381">
    <property type="entry name" value="CRISPR-assoc_prot_Cse1"/>
</dbReference>
<dbReference type="NCBIfam" id="TIGR02547">
    <property type="entry name" value="casA_cse1"/>
    <property type="match status" value="1"/>
</dbReference>
<comment type="caution">
    <text evidence="1">The sequence shown here is derived from an EMBL/GenBank/DDBJ whole genome shotgun (WGS) entry which is preliminary data.</text>
</comment>
<name>A0ABP9X709_9CHLR</name>
<dbReference type="Proteomes" id="UP001428290">
    <property type="component" value="Unassembled WGS sequence"/>
</dbReference>
<dbReference type="Gene3D" id="1.10.132.100">
    <property type="match status" value="1"/>
</dbReference>
<dbReference type="CDD" id="cd09729">
    <property type="entry name" value="Cse1_I-E"/>
    <property type="match status" value="1"/>
</dbReference>
<sequence length="533" mass="60593">MTTFTFNCWSEPWIRCQRLNGESALLSIEQVLTKAHELYSLIDDSPLVVGATNRLLIAILHFIHQPQELADVIELIERGAFDRKQLDPFAQHYATRFDIFDPALPFLQTSDVAINAHLPPAPVAKAKKSAATSLPIKTIAYLFPEIPSETNRALFKHVLNDDFYLCPACCTAGLAMYPAFAQNGGSGWRASINGDPPIYTFPIGQNLFESLSLSLINQHSHLPRQVSQSRAQVAPWTGDGLIEEKKEQHQIGYVESLLFPARRVRLFPITYHNHCSRCGEFTALAVREMYWKPGAYPIKASERWQDPFVGYYIGADKTYKSLHMSIGKAAWREYSTLFLNEPIDGVRQIPAVVDQYRELVNNSDFSQTIWFRCIGMKTDGKAKVLAWMDEALSVPARLLENPVGRQAVREALDQATICAKLLSTSFFQHLDQAQNSKRHRYQTIHDRMLERYWHELGQHFLAFVEQSAAVQEPEVHQKRWVETIRAVALQQLDYGLAQVGDRADCLRRSTEARNAFQAKYYVTLVNPRQGAKP</sequence>
<organism evidence="1 2">
    <name type="scientific">Herpetosiphon gulosus</name>
    <dbReference type="NCBI Taxonomy" id="1973496"/>
    <lineage>
        <taxon>Bacteria</taxon>
        <taxon>Bacillati</taxon>
        <taxon>Chloroflexota</taxon>
        <taxon>Chloroflexia</taxon>
        <taxon>Herpetosiphonales</taxon>
        <taxon>Herpetosiphonaceae</taxon>
        <taxon>Herpetosiphon</taxon>
    </lineage>
</organism>
<evidence type="ECO:0000313" key="2">
    <source>
        <dbReference type="Proteomes" id="UP001428290"/>
    </source>
</evidence>
<protein>
    <submittedName>
        <fullName evidence="1">CRISPR-associated protein CasA/Cse1</fullName>
    </submittedName>
</protein>
<dbReference type="EMBL" id="BAABRU010000034">
    <property type="protein sequence ID" value="GAA5531166.1"/>
    <property type="molecule type" value="Genomic_DNA"/>
</dbReference>
<proteinExistence type="predicted"/>
<reference evidence="1 2" key="1">
    <citation type="submission" date="2024-02" db="EMBL/GenBank/DDBJ databases">
        <title>Herpetosiphon gulosus NBRC 112829.</title>
        <authorList>
            <person name="Ichikawa N."/>
            <person name="Katano-Makiyama Y."/>
            <person name="Hidaka K."/>
        </authorList>
    </citation>
    <scope>NUCLEOTIDE SEQUENCE [LARGE SCALE GENOMIC DNA]</scope>
    <source>
        <strain evidence="1 2">NBRC 112829</strain>
    </source>
</reference>
<accession>A0ABP9X709</accession>
<dbReference type="Pfam" id="PF09481">
    <property type="entry name" value="CRISPR_Cse1"/>
    <property type="match status" value="1"/>
</dbReference>